<sequence length="44" mass="4970">MIETSVRFARERTAYVWLMYRPELSETGKDPNAEASNAALLSPP</sequence>
<gene>
    <name evidence="1" type="ORF">Aco03nite_054450</name>
</gene>
<dbReference type="Proteomes" id="UP000612282">
    <property type="component" value="Unassembled WGS sequence"/>
</dbReference>
<dbReference type="RefSeq" id="WP_275415909.1">
    <property type="nucleotide sequence ID" value="NZ_BAAAQE010000094.1"/>
</dbReference>
<accession>A0ABQ3XEV9</accession>
<proteinExistence type="predicted"/>
<evidence type="ECO:0000313" key="1">
    <source>
        <dbReference type="EMBL" id="GID57041.1"/>
    </source>
</evidence>
<keyword evidence="2" id="KW-1185">Reference proteome</keyword>
<dbReference type="EMBL" id="BOMG01000064">
    <property type="protein sequence ID" value="GID57041.1"/>
    <property type="molecule type" value="Genomic_DNA"/>
</dbReference>
<evidence type="ECO:0000313" key="2">
    <source>
        <dbReference type="Proteomes" id="UP000612282"/>
    </source>
</evidence>
<organism evidence="1 2">
    <name type="scientific">Actinoplanes couchii</name>
    <dbReference type="NCBI Taxonomy" id="403638"/>
    <lineage>
        <taxon>Bacteria</taxon>
        <taxon>Bacillati</taxon>
        <taxon>Actinomycetota</taxon>
        <taxon>Actinomycetes</taxon>
        <taxon>Micromonosporales</taxon>
        <taxon>Micromonosporaceae</taxon>
        <taxon>Actinoplanes</taxon>
    </lineage>
</organism>
<protein>
    <submittedName>
        <fullName evidence="1">Uncharacterized protein</fullName>
    </submittedName>
</protein>
<reference evidence="1 2" key="1">
    <citation type="submission" date="2021-01" db="EMBL/GenBank/DDBJ databases">
        <title>Whole genome shotgun sequence of Actinoplanes couchii NBRC 106145.</title>
        <authorList>
            <person name="Komaki H."/>
            <person name="Tamura T."/>
        </authorList>
    </citation>
    <scope>NUCLEOTIDE SEQUENCE [LARGE SCALE GENOMIC DNA]</scope>
    <source>
        <strain evidence="1 2">NBRC 106145</strain>
    </source>
</reference>
<comment type="caution">
    <text evidence="1">The sequence shown here is derived from an EMBL/GenBank/DDBJ whole genome shotgun (WGS) entry which is preliminary data.</text>
</comment>
<name>A0ABQ3XEV9_9ACTN</name>